<dbReference type="Proteomes" id="UP000485058">
    <property type="component" value="Unassembled WGS sequence"/>
</dbReference>
<dbReference type="EMBL" id="BLLF01009051">
    <property type="protein sequence ID" value="GFH33599.1"/>
    <property type="molecule type" value="Genomic_DNA"/>
</dbReference>
<feature type="non-terminal residue" evidence="1">
    <location>
        <position position="1"/>
    </location>
</feature>
<comment type="caution">
    <text evidence="1">The sequence shown here is derived from an EMBL/GenBank/DDBJ whole genome shotgun (WGS) entry which is preliminary data.</text>
</comment>
<reference evidence="1 2" key="1">
    <citation type="submission" date="2020-02" db="EMBL/GenBank/DDBJ databases">
        <title>Draft genome sequence of Haematococcus lacustris strain NIES-144.</title>
        <authorList>
            <person name="Morimoto D."/>
            <person name="Nakagawa S."/>
            <person name="Yoshida T."/>
            <person name="Sawayama S."/>
        </authorList>
    </citation>
    <scope>NUCLEOTIDE SEQUENCE [LARGE SCALE GENOMIC DNA]</scope>
    <source>
        <strain evidence="1 2">NIES-144</strain>
    </source>
</reference>
<accession>A0A6A0AL36</accession>
<sequence>MQAGTEVFLQPKQAWNFPMNTRGKVFQQPPYKAYPGKVFMPGHEAPCRNEALAAGLTVYQLPQNALPGVEVVVAIIYITRVYCSLIFSSVRPQQTPEQRTEYITQYGTGQRLQVLLAKSPSGKLDLTFRTLNNADTKAINDQLTAEQKAQVDKHKAVLTEYFTRLLPVLGKLLGRPINALASIINDP</sequence>
<evidence type="ECO:0000313" key="1">
    <source>
        <dbReference type="EMBL" id="GFH33599.1"/>
    </source>
</evidence>
<organism evidence="1 2">
    <name type="scientific">Haematococcus lacustris</name>
    <name type="common">Green alga</name>
    <name type="synonym">Haematococcus pluvialis</name>
    <dbReference type="NCBI Taxonomy" id="44745"/>
    <lineage>
        <taxon>Eukaryota</taxon>
        <taxon>Viridiplantae</taxon>
        <taxon>Chlorophyta</taxon>
        <taxon>core chlorophytes</taxon>
        <taxon>Chlorophyceae</taxon>
        <taxon>CS clade</taxon>
        <taxon>Chlamydomonadales</taxon>
        <taxon>Haematococcaceae</taxon>
        <taxon>Haematococcus</taxon>
    </lineage>
</organism>
<proteinExistence type="predicted"/>
<dbReference type="AlphaFoldDB" id="A0A6A0AL36"/>
<feature type="non-terminal residue" evidence="1">
    <location>
        <position position="187"/>
    </location>
</feature>
<keyword evidence="2" id="KW-1185">Reference proteome</keyword>
<protein>
    <submittedName>
        <fullName evidence="1">Uncharacterized protein</fullName>
    </submittedName>
</protein>
<evidence type="ECO:0000313" key="2">
    <source>
        <dbReference type="Proteomes" id="UP000485058"/>
    </source>
</evidence>
<gene>
    <name evidence="1" type="ORF">HaLaN_32997</name>
</gene>
<name>A0A6A0AL36_HAELA</name>